<evidence type="ECO:0000313" key="2">
    <source>
        <dbReference type="Proteomes" id="UP000887013"/>
    </source>
</evidence>
<dbReference type="AlphaFoldDB" id="A0A8X6TXP4"/>
<reference evidence="1" key="1">
    <citation type="submission" date="2020-08" db="EMBL/GenBank/DDBJ databases">
        <title>Multicomponent nature underlies the extraordinary mechanical properties of spider dragline silk.</title>
        <authorList>
            <person name="Kono N."/>
            <person name="Nakamura H."/>
            <person name="Mori M."/>
            <person name="Yoshida Y."/>
            <person name="Ohtoshi R."/>
            <person name="Malay A.D."/>
            <person name="Moran D.A.P."/>
            <person name="Tomita M."/>
            <person name="Numata K."/>
            <person name="Arakawa K."/>
        </authorList>
    </citation>
    <scope>NUCLEOTIDE SEQUENCE</scope>
</reference>
<name>A0A8X6TXP4_NEPPI</name>
<organism evidence="1 2">
    <name type="scientific">Nephila pilipes</name>
    <name type="common">Giant wood spider</name>
    <name type="synonym">Nephila maculata</name>
    <dbReference type="NCBI Taxonomy" id="299642"/>
    <lineage>
        <taxon>Eukaryota</taxon>
        <taxon>Metazoa</taxon>
        <taxon>Ecdysozoa</taxon>
        <taxon>Arthropoda</taxon>
        <taxon>Chelicerata</taxon>
        <taxon>Arachnida</taxon>
        <taxon>Araneae</taxon>
        <taxon>Araneomorphae</taxon>
        <taxon>Entelegynae</taxon>
        <taxon>Araneoidea</taxon>
        <taxon>Nephilidae</taxon>
        <taxon>Nephila</taxon>
    </lineage>
</organism>
<proteinExistence type="predicted"/>
<gene>
    <name evidence="1" type="ORF">NPIL_276841</name>
</gene>
<sequence length="79" mass="8891">MPKVFNSHVRCKLFLKYAMYLRCARERVFEKKVGGFHPLGTCRWCAASTALSDASTAMASNETAARLYRTVASTKSFLH</sequence>
<dbReference type="Proteomes" id="UP000887013">
    <property type="component" value="Unassembled WGS sequence"/>
</dbReference>
<protein>
    <submittedName>
        <fullName evidence="1">Uncharacterized protein</fullName>
    </submittedName>
</protein>
<evidence type="ECO:0000313" key="1">
    <source>
        <dbReference type="EMBL" id="GFT68200.1"/>
    </source>
</evidence>
<keyword evidence="2" id="KW-1185">Reference proteome</keyword>
<dbReference type="EMBL" id="BMAW01069267">
    <property type="protein sequence ID" value="GFT68200.1"/>
    <property type="molecule type" value="Genomic_DNA"/>
</dbReference>
<comment type="caution">
    <text evidence="1">The sequence shown here is derived from an EMBL/GenBank/DDBJ whole genome shotgun (WGS) entry which is preliminary data.</text>
</comment>
<accession>A0A8X6TXP4</accession>